<comment type="caution">
    <text evidence="1">The sequence shown here is derived from an EMBL/GenBank/DDBJ whole genome shotgun (WGS) entry which is preliminary data.</text>
</comment>
<organism evidence="1 2">
    <name type="scientific">Lithospermum erythrorhizon</name>
    <name type="common">Purple gromwell</name>
    <name type="synonym">Lithospermum officinale var. erythrorhizon</name>
    <dbReference type="NCBI Taxonomy" id="34254"/>
    <lineage>
        <taxon>Eukaryota</taxon>
        <taxon>Viridiplantae</taxon>
        <taxon>Streptophyta</taxon>
        <taxon>Embryophyta</taxon>
        <taxon>Tracheophyta</taxon>
        <taxon>Spermatophyta</taxon>
        <taxon>Magnoliopsida</taxon>
        <taxon>eudicotyledons</taxon>
        <taxon>Gunneridae</taxon>
        <taxon>Pentapetalae</taxon>
        <taxon>asterids</taxon>
        <taxon>lamiids</taxon>
        <taxon>Boraginales</taxon>
        <taxon>Boraginaceae</taxon>
        <taxon>Boraginoideae</taxon>
        <taxon>Lithospermeae</taxon>
        <taxon>Lithospermum</taxon>
    </lineage>
</organism>
<name>A0AAV3PVA6_LITER</name>
<accession>A0AAV3PVA6</accession>
<reference evidence="1 2" key="1">
    <citation type="submission" date="2024-01" db="EMBL/GenBank/DDBJ databases">
        <title>The complete chloroplast genome sequence of Lithospermum erythrorhizon: insights into the phylogenetic relationship among Boraginaceae species and the maternal lineages of purple gromwells.</title>
        <authorList>
            <person name="Okada T."/>
            <person name="Watanabe K."/>
        </authorList>
    </citation>
    <scope>NUCLEOTIDE SEQUENCE [LARGE SCALE GENOMIC DNA]</scope>
</reference>
<evidence type="ECO:0000313" key="1">
    <source>
        <dbReference type="EMBL" id="GAA0154173.1"/>
    </source>
</evidence>
<proteinExistence type="predicted"/>
<dbReference type="EMBL" id="BAABME010002334">
    <property type="protein sequence ID" value="GAA0154173.1"/>
    <property type="molecule type" value="Genomic_DNA"/>
</dbReference>
<evidence type="ECO:0000313" key="2">
    <source>
        <dbReference type="Proteomes" id="UP001454036"/>
    </source>
</evidence>
<sequence>MPDRVTRQFGRVQRLSGMCIMHDTCVFSACLRSYKKIYDDHDTTWDQLSTHSFRPEEFGMLVIDTREPTTDHYMHWYESHNHVRVSNPAREGAPPDVPAVAPPVTSYSRDAWYIYITNVPIYNKFRYYNKYNYNL</sequence>
<protein>
    <submittedName>
        <fullName evidence="1">Uncharacterized protein</fullName>
    </submittedName>
</protein>
<dbReference type="AlphaFoldDB" id="A0AAV3PVA6"/>
<gene>
    <name evidence="1" type="ORF">LIER_12233</name>
</gene>
<dbReference type="Proteomes" id="UP001454036">
    <property type="component" value="Unassembled WGS sequence"/>
</dbReference>
<keyword evidence="2" id="KW-1185">Reference proteome</keyword>